<keyword evidence="2" id="KW-1185">Reference proteome</keyword>
<accession>A0A4R5DJ33</accession>
<dbReference type="RefSeq" id="WP_131960671.1">
    <property type="nucleotide sequence ID" value="NZ_SMFL01000010.1"/>
</dbReference>
<dbReference type="OrthoDB" id="965963at2"/>
<evidence type="ECO:0000313" key="1">
    <source>
        <dbReference type="EMBL" id="TDE11961.1"/>
    </source>
</evidence>
<dbReference type="AlphaFoldDB" id="A0A4R5DJ33"/>
<reference evidence="1 2" key="1">
    <citation type="submission" date="2019-03" db="EMBL/GenBank/DDBJ databases">
        <title>Dyadobacter AR-3-6 sp. nov., isolated from arctic soil.</title>
        <authorList>
            <person name="Chaudhary D.K."/>
        </authorList>
    </citation>
    <scope>NUCLEOTIDE SEQUENCE [LARGE SCALE GENOMIC DNA]</scope>
    <source>
        <strain evidence="1 2">AR-3-6</strain>
    </source>
</reference>
<organism evidence="1 2">
    <name type="scientific">Dyadobacter psychrotolerans</name>
    <dbReference type="NCBI Taxonomy" id="2541721"/>
    <lineage>
        <taxon>Bacteria</taxon>
        <taxon>Pseudomonadati</taxon>
        <taxon>Bacteroidota</taxon>
        <taxon>Cytophagia</taxon>
        <taxon>Cytophagales</taxon>
        <taxon>Spirosomataceae</taxon>
        <taxon>Dyadobacter</taxon>
    </lineage>
</organism>
<comment type="caution">
    <text evidence="1">The sequence shown here is derived from an EMBL/GenBank/DDBJ whole genome shotgun (WGS) entry which is preliminary data.</text>
</comment>
<gene>
    <name evidence="1" type="ORF">E0F88_23180</name>
</gene>
<dbReference type="EMBL" id="SMFL01000010">
    <property type="protein sequence ID" value="TDE11961.1"/>
    <property type="molecule type" value="Genomic_DNA"/>
</dbReference>
<sequence length="63" mass="7334">METLLVTVRENVDLKTIEKALQEIEGVSLVKRIIQTDETSLLSETSLSDEWESEEDQRWDKLI</sequence>
<dbReference type="Proteomes" id="UP000294850">
    <property type="component" value="Unassembled WGS sequence"/>
</dbReference>
<proteinExistence type="predicted"/>
<name>A0A4R5DJ33_9BACT</name>
<evidence type="ECO:0000313" key="2">
    <source>
        <dbReference type="Proteomes" id="UP000294850"/>
    </source>
</evidence>
<protein>
    <submittedName>
        <fullName evidence="1">Uncharacterized protein</fullName>
    </submittedName>
</protein>